<evidence type="ECO:0000313" key="5">
    <source>
        <dbReference type="Proteomes" id="UP000077002"/>
    </source>
</evidence>
<reference evidence="4 5" key="1">
    <citation type="submission" date="2016-03" db="EMBL/GenBank/DDBJ databases">
        <title>Draft genome sequence of the Fonsecaea monophora CBS 269.37.</title>
        <authorList>
            <person name="Bombassaro A."/>
            <person name="Vinicius W.A."/>
            <person name="De Hoog S."/>
            <person name="Sun J."/>
            <person name="Souza E.M."/>
            <person name="Raittz R.T."/>
            <person name="Costa F."/>
            <person name="Leao A.C."/>
            <person name="Tadra-Sfeir M.Z."/>
            <person name="Baura V."/>
            <person name="Balsanelli E."/>
            <person name="Pedrosa F.O."/>
            <person name="Moreno L.F."/>
            <person name="Steffens M.B."/>
            <person name="Xi L."/>
            <person name="Bocca A.L."/>
            <person name="Felipe M.S."/>
            <person name="Teixeira M."/>
            <person name="Telles Filho F.Q."/>
            <person name="Azevedo C.M."/>
            <person name="Gomes R."/>
            <person name="Vicente V.A."/>
        </authorList>
    </citation>
    <scope>NUCLEOTIDE SEQUENCE [LARGE SCALE GENOMIC DNA]</scope>
    <source>
        <strain evidence="4 5">CBS 269.37</strain>
    </source>
</reference>
<comment type="pathway">
    <text evidence="1">Mycotoxin biosynthesis.</text>
</comment>
<name>A0A177FNM3_9EURO</name>
<keyword evidence="3" id="KW-0812">Transmembrane</keyword>
<dbReference type="Proteomes" id="UP000077002">
    <property type="component" value="Unassembled WGS sequence"/>
</dbReference>
<dbReference type="GO" id="GO:0043386">
    <property type="term" value="P:mycotoxin biosynthetic process"/>
    <property type="evidence" value="ECO:0007669"/>
    <property type="project" value="InterPro"/>
</dbReference>
<sequence>MASAEEVKYERLEAGGDELDNVPLNEKQDAAFASRLPWRRRTSLTTLEIAIRVVLGFFLVLSLLNIGFLLGDRIIGRRCDRGIPASTSSDDIIWRESLRSLAVSRPKRFDATLYGRNQYRGPPSPEIDAAWDRFTTNRKFNRASQIGSLWADTILAWMVETAAVLNVSREEIYSSGNAAALETVVELDQDNGGGFMGTLEVFHQLHCLNVLRKWTYWDHYVDTDPFFQTRADHRREHADHCIDVLRQALMCKSDLGLILFHWVKGIQIPSPDFNTLHQCRDPEAVLSWAHANEALVTHTIVKSAGVTEAEHPF</sequence>
<evidence type="ECO:0008006" key="6">
    <source>
        <dbReference type="Google" id="ProtNLM"/>
    </source>
</evidence>
<dbReference type="Pfam" id="PF11807">
    <property type="entry name" value="UstYa"/>
    <property type="match status" value="1"/>
</dbReference>
<dbReference type="EMBL" id="LVKK01000003">
    <property type="protein sequence ID" value="OAG44769.1"/>
    <property type="molecule type" value="Genomic_DNA"/>
</dbReference>
<dbReference type="PANTHER" id="PTHR33365:SF4">
    <property type="entry name" value="CYCLOCHLOROTINE BIOSYNTHESIS PROTEIN O"/>
    <property type="match status" value="1"/>
</dbReference>
<dbReference type="OrthoDB" id="3687641at2759"/>
<dbReference type="GeneID" id="34595911"/>
<feature type="transmembrane region" description="Helical" evidence="3">
    <location>
        <begin position="49"/>
        <end position="71"/>
    </location>
</feature>
<gene>
    <name evidence="4" type="ORF">AYO21_00729</name>
</gene>
<evidence type="ECO:0000313" key="4">
    <source>
        <dbReference type="EMBL" id="OAG44769.1"/>
    </source>
</evidence>
<organism evidence="4 5">
    <name type="scientific">Fonsecaea monophora</name>
    <dbReference type="NCBI Taxonomy" id="254056"/>
    <lineage>
        <taxon>Eukaryota</taxon>
        <taxon>Fungi</taxon>
        <taxon>Dikarya</taxon>
        <taxon>Ascomycota</taxon>
        <taxon>Pezizomycotina</taxon>
        <taxon>Eurotiomycetes</taxon>
        <taxon>Chaetothyriomycetidae</taxon>
        <taxon>Chaetothyriales</taxon>
        <taxon>Herpotrichiellaceae</taxon>
        <taxon>Fonsecaea</taxon>
    </lineage>
</organism>
<dbReference type="AlphaFoldDB" id="A0A177FNM3"/>
<protein>
    <recommendedName>
        <fullName evidence="6">Cyclochlorotine biosynthesis protein O</fullName>
    </recommendedName>
</protein>
<dbReference type="PANTHER" id="PTHR33365">
    <property type="entry name" value="YALI0B05434P"/>
    <property type="match status" value="1"/>
</dbReference>
<comment type="similarity">
    <text evidence="2">Belongs to the ustYa family.</text>
</comment>
<keyword evidence="5" id="KW-1185">Reference proteome</keyword>
<dbReference type="RefSeq" id="XP_022516721.1">
    <property type="nucleotide sequence ID" value="XM_022650718.1"/>
</dbReference>
<evidence type="ECO:0000256" key="3">
    <source>
        <dbReference type="SAM" id="Phobius"/>
    </source>
</evidence>
<keyword evidence="3" id="KW-1133">Transmembrane helix</keyword>
<keyword evidence="3" id="KW-0472">Membrane</keyword>
<dbReference type="InterPro" id="IPR021765">
    <property type="entry name" value="UstYa-like"/>
</dbReference>
<evidence type="ECO:0000256" key="1">
    <source>
        <dbReference type="ARBA" id="ARBA00004685"/>
    </source>
</evidence>
<comment type="caution">
    <text evidence="4">The sequence shown here is derived from an EMBL/GenBank/DDBJ whole genome shotgun (WGS) entry which is preliminary data.</text>
</comment>
<accession>A0A177FNM3</accession>
<evidence type="ECO:0000256" key="2">
    <source>
        <dbReference type="ARBA" id="ARBA00035112"/>
    </source>
</evidence>
<proteinExistence type="inferred from homology"/>